<proteinExistence type="predicted"/>
<dbReference type="EMBL" id="CP027665">
    <property type="protein sequence ID" value="AVO39605.1"/>
    <property type="molecule type" value="Genomic_DNA"/>
</dbReference>
<evidence type="ECO:0000313" key="2">
    <source>
        <dbReference type="Proteomes" id="UP000237655"/>
    </source>
</evidence>
<organism evidence="1 2">
    <name type="scientific">Pukyongiella litopenaei</name>
    <dbReference type="NCBI Taxonomy" id="2605946"/>
    <lineage>
        <taxon>Bacteria</taxon>
        <taxon>Pseudomonadati</taxon>
        <taxon>Pseudomonadota</taxon>
        <taxon>Alphaproteobacteria</taxon>
        <taxon>Rhodobacterales</taxon>
        <taxon>Paracoccaceae</taxon>
        <taxon>Pukyongiella</taxon>
    </lineage>
</organism>
<reference evidence="2" key="1">
    <citation type="submission" date="2018-03" db="EMBL/GenBank/DDBJ databases">
        <title>Genomic analysis of the strain SH-1 isolated from shrimp intestine.</title>
        <authorList>
            <person name="Kim Y.-S."/>
            <person name="Kim S.-E."/>
            <person name="Kim K.-H."/>
        </authorList>
    </citation>
    <scope>NUCLEOTIDE SEQUENCE [LARGE SCALE GENOMIC DNA]</scope>
    <source>
        <strain evidence="2">SH-1</strain>
    </source>
</reference>
<name>A0A2S0MUQ5_9RHOB</name>
<gene>
    <name evidence="1" type="ORF">C6Y53_02065</name>
</gene>
<dbReference type="KEGG" id="thas:C6Y53_02065"/>
<sequence>MIRFKVMRRHIGDRMYDEGDERVASETEVRHLVERGVLMKMEPKPKNKAVRAAPRNKRAG</sequence>
<protein>
    <submittedName>
        <fullName evidence="1">Uncharacterized protein</fullName>
    </submittedName>
</protein>
<dbReference type="RefSeq" id="WP_106473909.1">
    <property type="nucleotide sequence ID" value="NZ_CP027665.1"/>
</dbReference>
<accession>A0A2S0MUQ5</accession>
<evidence type="ECO:0000313" key="1">
    <source>
        <dbReference type="EMBL" id="AVO39605.1"/>
    </source>
</evidence>
<dbReference type="AlphaFoldDB" id="A0A2S0MUQ5"/>
<dbReference type="Proteomes" id="UP000237655">
    <property type="component" value="Chromosome"/>
</dbReference>
<keyword evidence="2" id="KW-1185">Reference proteome</keyword>